<dbReference type="Proteomes" id="UP000250235">
    <property type="component" value="Unassembled WGS sequence"/>
</dbReference>
<dbReference type="Gene3D" id="4.10.60.10">
    <property type="entry name" value="Zinc finger, CCHC-type"/>
    <property type="match status" value="1"/>
</dbReference>
<protein>
    <recommendedName>
        <fullName evidence="2">CCHC-type domain-containing protein</fullName>
    </recommendedName>
</protein>
<dbReference type="SUPFAM" id="SSF57756">
    <property type="entry name" value="Retrovirus zinc finger-like domains"/>
    <property type="match status" value="1"/>
</dbReference>
<proteinExistence type="predicted"/>
<accession>A0A2Z7D2L5</accession>
<reference evidence="3 4" key="1">
    <citation type="journal article" date="2015" name="Proc. Natl. Acad. Sci. U.S.A.">
        <title>The resurrection genome of Boea hygrometrica: A blueprint for survival of dehydration.</title>
        <authorList>
            <person name="Xiao L."/>
            <person name="Yang G."/>
            <person name="Zhang L."/>
            <person name="Yang X."/>
            <person name="Zhao S."/>
            <person name="Ji Z."/>
            <person name="Zhou Q."/>
            <person name="Hu M."/>
            <person name="Wang Y."/>
            <person name="Chen M."/>
            <person name="Xu Y."/>
            <person name="Jin H."/>
            <person name="Xiao X."/>
            <person name="Hu G."/>
            <person name="Bao F."/>
            <person name="Hu Y."/>
            <person name="Wan P."/>
            <person name="Li L."/>
            <person name="Deng X."/>
            <person name="Kuang T."/>
            <person name="Xiang C."/>
            <person name="Zhu J.K."/>
            <person name="Oliver M.J."/>
            <person name="He Y."/>
        </authorList>
    </citation>
    <scope>NUCLEOTIDE SEQUENCE [LARGE SCALE GENOMIC DNA]</scope>
    <source>
        <strain evidence="4">cv. XS01</strain>
    </source>
</reference>
<dbReference type="AlphaFoldDB" id="A0A2Z7D2L5"/>
<dbReference type="EMBL" id="KQ991652">
    <property type="protein sequence ID" value="KZV51396.1"/>
    <property type="molecule type" value="Genomic_DNA"/>
</dbReference>
<dbReference type="OrthoDB" id="1751327at2759"/>
<dbReference type="PROSITE" id="PS50158">
    <property type="entry name" value="ZF_CCHC"/>
    <property type="match status" value="1"/>
</dbReference>
<evidence type="ECO:0000259" key="2">
    <source>
        <dbReference type="PROSITE" id="PS50158"/>
    </source>
</evidence>
<organism evidence="3 4">
    <name type="scientific">Dorcoceras hygrometricum</name>
    <dbReference type="NCBI Taxonomy" id="472368"/>
    <lineage>
        <taxon>Eukaryota</taxon>
        <taxon>Viridiplantae</taxon>
        <taxon>Streptophyta</taxon>
        <taxon>Embryophyta</taxon>
        <taxon>Tracheophyta</taxon>
        <taxon>Spermatophyta</taxon>
        <taxon>Magnoliopsida</taxon>
        <taxon>eudicotyledons</taxon>
        <taxon>Gunneridae</taxon>
        <taxon>Pentapetalae</taxon>
        <taxon>asterids</taxon>
        <taxon>lamiids</taxon>
        <taxon>Lamiales</taxon>
        <taxon>Gesneriaceae</taxon>
        <taxon>Didymocarpoideae</taxon>
        <taxon>Trichosporeae</taxon>
        <taxon>Loxocarpinae</taxon>
        <taxon>Dorcoceras</taxon>
    </lineage>
</organism>
<gene>
    <name evidence="3" type="ORF">F511_17267</name>
</gene>
<keyword evidence="1" id="KW-0479">Metal-binding</keyword>
<sequence>MFLVDWAVKMRIRPPELETSICDANTKPPLPPLTHVAAVAAARCRRKFVSGQLDEENPFVLISSALLVQPDEGVSVLVVDRIGDNLPQSTEKSWILVISIGARHKCQQEHAGPLGSLGLNDAGESADDFFPTGGCWRDRSEHPGKFHEEDVAERLRKQGHKEFSGTTDPLVAEEWIRSLEIIFDYMGLQDADKGHGNLTTSNQQLRILSQDRSAASNDWYIYHLLNNQKLVPDLPNDIVKVTSASLPPVGSPVATHYSQQPLAAGSIRNTQNTAFQLNETTSLHFYDWFPKPAADSIREICSSCPSLRNGFTFSREMILTVQKLFHHVSHTLFKFHPDPKSQRITHNNPSLLDPYATLKTQRFNLTKRRRYTSTTDFPNQQLIPYEKSAALVHHLETLQISRKMILTVQKLFHHVSHTLFKFHPDPKYATSKDLYIRDPLQVATRYEIKHCHHVSHVLSSKQCMEGSGRCYHCKEPGHISKDCPRRRQSTGRVYLMQAEAADPDMTLLTVMIPSGEEISTASVVQGL</sequence>
<keyword evidence="1" id="KW-0862">Zinc</keyword>
<dbReference type="InterPro" id="IPR036875">
    <property type="entry name" value="Znf_CCHC_sf"/>
</dbReference>
<keyword evidence="1" id="KW-0863">Zinc-finger</keyword>
<dbReference type="InterPro" id="IPR001878">
    <property type="entry name" value="Znf_CCHC"/>
</dbReference>
<name>A0A2Z7D2L5_9LAMI</name>
<evidence type="ECO:0000313" key="4">
    <source>
        <dbReference type="Proteomes" id="UP000250235"/>
    </source>
</evidence>
<feature type="domain" description="CCHC-type" evidence="2">
    <location>
        <begin position="469"/>
        <end position="485"/>
    </location>
</feature>
<evidence type="ECO:0000256" key="1">
    <source>
        <dbReference type="PROSITE-ProRule" id="PRU00047"/>
    </source>
</evidence>
<dbReference type="GO" id="GO:0003676">
    <property type="term" value="F:nucleic acid binding"/>
    <property type="evidence" value="ECO:0007669"/>
    <property type="project" value="InterPro"/>
</dbReference>
<dbReference type="GO" id="GO:0008270">
    <property type="term" value="F:zinc ion binding"/>
    <property type="evidence" value="ECO:0007669"/>
    <property type="project" value="UniProtKB-KW"/>
</dbReference>
<keyword evidence="4" id="KW-1185">Reference proteome</keyword>
<dbReference type="SMART" id="SM00343">
    <property type="entry name" value="ZnF_C2HC"/>
    <property type="match status" value="1"/>
</dbReference>
<dbReference type="Pfam" id="PF00098">
    <property type="entry name" value="zf-CCHC"/>
    <property type="match status" value="1"/>
</dbReference>
<evidence type="ECO:0000313" key="3">
    <source>
        <dbReference type="EMBL" id="KZV51396.1"/>
    </source>
</evidence>